<dbReference type="Proteomes" id="UP001634394">
    <property type="component" value="Unassembled WGS sequence"/>
</dbReference>
<dbReference type="GO" id="GO:0005615">
    <property type="term" value="C:extracellular space"/>
    <property type="evidence" value="ECO:0007669"/>
    <property type="project" value="UniProtKB-KW"/>
</dbReference>
<comment type="caution">
    <text evidence="7">The sequence shown here is derived from an EMBL/GenBank/DDBJ whole genome shotgun (WGS) entry which is preliminary data.</text>
</comment>
<dbReference type="InterPro" id="IPR008983">
    <property type="entry name" value="Tumour_necrosis_fac-like_dom"/>
</dbReference>
<evidence type="ECO:0000256" key="5">
    <source>
        <dbReference type="SAM" id="Phobius"/>
    </source>
</evidence>
<dbReference type="EMBL" id="JBJQND010000012">
    <property type="protein sequence ID" value="KAL3859238.1"/>
    <property type="molecule type" value="Genomic_DNA"/>
</dbReference>
<proteinExistence type="inferred from homology"/>
<reference evidence="7 8" key="1">
    <citation type="submission" date="2024-11" db="EMBL/GenBank/DDBJ databases">
        <title>Chromosome-level genome assembly of the freshwater bivalve Anodonta woodiana.</title>
        <authorList>
            <person name="Chen X."/>
        </authorList>
    </citation>
    <scope>NUCLEOTIDE SEQUENCE [LARGE SCALE GENOMIC DNA]</scope>
    <source>
        <strain evidence="7">MN2024</strain>
        <tissue evidence="7">Gills</tissue>
    </source>
</reference>
<comment type="subcellular location">
    <subcellularLocation>
        <location evidence="1">Membrane</location>
    </subcellularLocation>
</comment>
<dbReference type="GO" id="GO:0005125">
    <property type="term" value="F:cytokine activity"/>
    <property type="evidence" value="ECO:0007669"/>
    <property type="project" value="UniProtKB-KW"/>
</dbReference>
<evidence type="ECO:0000256" key="1">
    <source>
        <dbReference type="ARBA" id="ARBA00004370"/>
    </source>
</evidence>
<keyword evidence="4 5" id="KW-0472">Membrane</keyword>
<dbReference type="SMART" id="SM00207">
    <property type="entry name" value="TNF"/>
    <property type="match status" value="1"/>
</dbReference>
<organism evidence="7 8">
    <name type="scientific">Sinanodonta woodiana</name>
    <name type="common">Chinese pond mussel</name>
    <name type="synonym">Anodonta woodiana</name>
    <dbReference type="NCBI Taxonomy" id="1069815"/>
    <lineage>
        <taxon>Eukaryota</taxon>
        <taxon>Metazoa</taxon>
        <taxon>Spiralia</taxon>
        <taxon>Lophotrochozoa</taxon>
        <taxon>Mollusca</taxon>
        <taxon>Bivalvia</taxon>
        <taxon>Autobranchia</taxon>
        <taxon>Heteroconchia</taxon>
        <taxon>Palaeoheterodonta</taxon>
        <taxon>Unionida</taxon>
        <taxon>Unionoidea</taxon>
        <taxon>Unionidae</taxon>
        <taxon>Unioninae</taxon>
        <taxon>Sinanodonta</taxon>
    </lineage>
</organism>
<sequence length="387" mass="42844">MTGTYDNVSEGNTDHGIPEVNKDKAAVMESVQERHKPVQDYHCYMGVGKTFDYSNGSADSVYLTKNASQCQLMSNEPHATSKLGDDTGVEEDAVTEEFLSRGAEITKKCSYLQRVCKSKHIRICLSMSFVVNIVLILVVVLLATKTIHVLENEGENCDVQHLSKHVLHDSLCIPCNNLGSHVTADDTLFDTISTCGFKLCCVRNASIQNFFLLMLQEGYTGEANTKRHLAVNNNDLNRTVTIWNSRNKAAHLYANITSLPEKLTWTTDAGFGSAFLSGITLTQESRLMVPQAGYYFIYSAVTFRCQPHSMTHIHLINKQKKLLPNRGIQELLLSKSSVCGPDGFYTSFLSGVLHLTAKDEISVSVKDDSLSSVYASPLSNFFGVYLI</sequence>
<protein>
    <recommendedName>
        <fullName evidence="6">THD domain-containing protein</fullName>
    </recommendedName>
</protein>
<dbReference type="AlphaFoldDB" id="A0ABD3VEP5"/>
<comment type="similarity">
    <text evidence="2">Belongs to the tumor necrosis factor family.</text>
</comment>
<evidence type="ECO:0000313" key="8">
    <source>
        <dbReference type="Proteomes" id="UP001634394"/>
    </source>
</evidence>
<dbReference type="PANTHER" id="PTHR11471">
    <property type="entry name" value="TUMOR NECROSIS FACTOR FAMILY MEMBER"/>
    <property type="match status" value="1"/>
</dbReference>
<evidence type="ECO:0000259" key="6">
    <source>
        <dbReference type="PROSITE" id="PS50049"/>
    </source>
</evidence>
<accession>A0ABD3VEP5</accession>
<evidence type="ECO:0000256" key="2">
    <source>
        <dbReference type="ARBA" id="ARBA00008670"/>
    </source>
</evidence>
<dbReference type="PANTHER" id="PTHR11471:SF13">
    <property type="entry name" value="TNF FAMILY PROFILE DOMAIN-CONTAINING PROTEIN"/>
    <property type="match status" value="1"/>
</dbReference>
<dbReference type="GO" id="GO:0016020">
    <property type="term" value="C:membrane"/>
    <property type="evidence" value="ECO:0007669"/>
    <property type="project" value="UniProtKB-SubCell"/>
</dbReference>
<keyword evidence="5" id="KW-0812">Transmembrane</keyword>
<evidence type="ECO:0000313" key="7">
    <source>
        <dbReference type="EMBL" id="KAL3859238.1"/>
    </source>
</evidence>
<keyword evidence="5" id="KW-1133">Transmembrane helix</keyword>
<evidence type="ECO:0000256" key="3">
    <source>
        <dbReference type="ARBA" id="ARBA00022514"/>
    </source>
</evidence>
<evidence type="ECO:0000256" key="4">
    <source>
        <dbReference type="ARBA" id="ARBA00023136"/>
    </source>
</evidence>
<feature type="domain" description="THD" evidence="6">
    <location>
        <begin position="248"/>
        <end position="387"/>
    </location>
</feature>
<dbReference type="PROSITE" id="PS50049">
    <property type="entry name" value="THD_2"/>
    <property type="match status" value="1"/>
</dbReference>
<dbReference type="InterPro" id="IPR006052">
    <property type="entry name" value="TNF_dom"/>
</dbReference>
<dbReference type="Pfam" id="PF00229">
    <property type="entry name" value="TNF"/>
    <property type="match status" value="1"/>
</dbReference>
<name>A0ABD3VEP5_SINWO</name>
<keyword evidence="3" id="KW-0202">Cytokine</keyword>
<feature type="transmembrane region" description="Helical" evidence="5">
    <location>
        <begin position="123"/>
        <end position="143"/>
    </location>
</feature>
<dbReference type="Gene3D" id="2.60.120.40">
    <property type="match status" value="1"/>
</dbReference>
<gene>
    <name evidence="7" type="ORF">ACJMK2_009467</name>
</gene>
<dbReference type="SUPFAM" id="SSF49842">
    <property type="entry name" value="TNF-like"/>
    <property type="match status" value="1"/>
</dbReference>
<keyword evidence="8" id="KW-1185">Reference proteome</keyword>